<feature type="transmembrane region" description="Helical" evidence="9">
    <location>
        <begin position="826"/>
        <end position="846"/>
    </location>
</feature>
<name>A0A8K0JMB6_9TREE</name>
<keyword evidence="7" id="KW-0868">Chloride</keyword>
<keyword evidence="3 9" id="KW-0812">Transmembrane</keyword>
<dbReference type="AlphaFoldDB" id="A0A8K0JMB6"/>
<feature type="transmembrane region" description="Helical" evidence="9">
    <location>
        <begin position="749"/>
        <end position="772"/>
    </location>
</feature>
<feature type="compositionally biased region" description="Low complexity" evidence="8">
    <location>
        <begin position="149"/>
        <end position="161"/>
    </location>
</feature>
<evidence type="ECO:0000256" key="3">
    <source>
        <dbReference type="ARBA" id="ARBA00022692"/>
    </source>
</evidence>
<dbReference type="PANTHER" id="PTHR45711">
    <property type="entry name" value="CHLORIDE CHANNEL PROTEIN"/>
    <property type="match status" value="1"/>
</dbReference>
<feature type="compositionally biased region" description="Low complexity" evidence="8">
    <location>
        <begin position="170"/>
        <end position="184"/>
    </location>
</feature>
<feature type="transmembrane region" description="Helical" evidence="9">
    <location>
        <begin position="986"/>
        <end position="1011"/>
    </location>
</feature>
<evidence type="ECO:0000256" key="9">
    <source>
        <dbReference type="SAM" id="Phobius"/>
    </source>
</evidence>
<keyword evidence="5" id="KW-0406">Ion transport</keyword>
<feature type="compositionally biased region" description="Polar residues" evidence="8">
    <location>
        <begin position="46"/>
        <end position="56"/>
    </location>
</feature>
<evidence type="ECO:0000256" key="8">
    <source>
        <dbReference type="SAM" id="MobiDB-lite"/>
    </source>
</evidence>
<feature type="compositionally biased region" description="Acidic residues" evidence="8">
    <location>
        <begin position="404"/>
        <end position="425"/>
    </location>
</feature>
<feature type="region of interest" description="Disordered" evidence="8">
    <location>
        <begin position="1"/>
        <end position="333"/>
    </location>
</feature>
<evidence type="ECO:0000313" key="10">
    <source>
        <dbReference type="EMBL" id="KAG7544259.1"/>
    </source>
</evidence>
<feature type="transmembrane region" description="Helical" evidence="9">
    <location>
        <begin position="507"/>
        <end position="528"/>
    </location>
</feature>
<reference evidence="10" key="1">
    <citation type="submission" date="2020-04" db="EMBL/GenBank/DDBJ databases">
        <title>Analysis of mating type loci in Filobasidium floriforme.</title>
        <authorList>
            <person name="Nowrousian M."/>
        </authorList>
    </citation>
    <scope>NUCLEOTIDE SEQUENCE</scope>
    <source>
        <strain evidence="10">CBS 6242</strain>
    </source>
</reference>
<dbReference type="InterPro" id="IPR014743">
    <property type="entry name" value="Cl-channel_core"/>
</dbReference>
<evidence type="ECO:0000313" key="11">
    <source>
        <dbReference type="Proteomes" id="UP000812966"/>
    </source>
</evidence>
<dbReference type="SUPFAM" id="SSF81340">
    <property type="entry name" value="Clc chloride channel"/>
    <property type="match status" value="1"/>
</dbReference>
<evidence type="ECO:0000256" key="7">
    <source>
        <dbReference type="ARBA" id="ARBA00023214"/>
    </source>
</evidence>
<organism evidence="10 11">
    <name type="scientific">Filobasidium floriforme</name>
    <dbReference type="NCBI Taxonomy" id="5210"/>
    <lineage>
        <taxon>Eukaryota</taxon>
        <taxon>Fungi</taxon>
        <taxon>Dikarya</taxon>
        <taxon>Basidiomycota</taxon>
        <taxon>Agaricomycotina</taxon>
        <taxon>Tremellomycetes</taxon>
        <taxon>Filobasidiales</taxon>
        <taxon>Filobasidiaceae</taxon>
        <taxon>Filobasidium</taxon>
    </lineage>
</organism>
<comment type="subcellular location">
    <subcellularLocation>
        <location evidence="1">Membrane</location>
        <topology evidence="1">Multi-pass membrane protein</topology>
    </subcellularLocation>
</comment>
<proteinExistence type="predicted"/>
<dbReference type="OrthoDB" id="431497at2759"/>
<dbReference type="PRINTS" id="PR00762">
    <property type="entry name" value="CLCHANNEL"/>
</dbReference>
<feature type="compositionally biased region" description="Low complexity" evidence="8">
    <location>
        <begin position="322"/>
        <end position="333"/>
    </location>
</feature>
<feature type="compositionally biased region" description="Gly residues" evidence="8">
    <location>
        <begin position="17"/>
        <end position="28"/>
    </location>
</feature>
<keyword evidence="11" id="KW-1185">Reference proteome</keyword>
<dbReference type="InterPro" id="IPR046342">
    <property type="entry name" value="CBS_dom_sf"/>
</dbReference>
<feature type="region of interest" description="Disordered" evidence="8">
    <location>
        <begin position="392"/>
        <end position="455"/>
    </location>
</feature>
<feature type="compositionally biased region" description="Polar residues" evidence="8">
    <location>
        <begin position="203"/>
        <end position="236"/>
    </location>
</feature>
<evidence type="ECO:0008006" key="12">
    <source>
        <dbReference type="Google" id="ProtNLM"/>
    </source>
</evidence>
<evidence type="ECO:0000256" key="1">
    <source>
        <dbReference type="ARBA" id="ARBA00004141"/>
    </source>
</evidence>
<dbReference type="GO" id="GO:0005794">
    <property type="term" value="C:Golgi apparatus"/>
    <property type="evidence" value="ECO:0007669"/>
    <property type="project" value="TreeGrafter"/>
</dbReference>
<evidence type="ECO:0000256" key="4">
    <source>
        <dbReference type="ARBA" id="ARBA00022989"/>
    </source>
</evidence>
<evidence type="ECO:0000256" key="5">
    <source>
        <dbReference type="ARBA" id="ARBA00023065"/>
    </source>
</evidence>
<feature type="compositionally biased region" description="Basic and acidic residues" evidence="8">
    <location>
        <begin position="1"/>
        <end position="14"/>
    </location>
</feature>
<dbReference type="Pfam" id="PF00654">
    <property type="entry name" value="Voltage_CLC"/>
    <property type="match status" value="1"/>
</dbReference>
<feature type="transmembrane region" description="Helical" evidence="9">
    <location>
        <begin position="585"/>
        <end position="605"/>
    </location>
</feature>
<dbReference type="GO" id="GO:0005769">
    <property type="term" value="C:early endosome"/>
    <property type="evidence" value="ECO:0007669"/>
    <property type="project" value="TreeGrafter"/>
</dbReference>
<evidence type="ECO:0000256" key="2">
    <source>
        <dbReference type="ARBA" id="ARBA00022448"/>
    </source>
</evidence>
<keyword evidence="2" id="KW-0813">Transport</keyword>
<comment type="caution">
    <text evidence="10">The sequence shown here is derived from an EMBL/GenBank/DDBJ whole genome shotgun (WGS) entry which is preliminary data.</text>
</comment>
<dbReference type="Proteomes" id="UP000812966">
    <property type="component" value="Unassembled WGS sequence"/>
</dbReference>
<feature type="transmembrane region" description="Helical" evidence="9">
    <location>
        <begin position="691"/>
        <end position="710"/>
    </location>
</feature>
<keyword evidence="6 9" id="KW-0472">Membrane</keyword>
<keyword evidence="4 9" id="KW-1133">Transmembrane helix</keyword>
<feature type="transmembrane region" description="Helical" evidence="9">
    <location>
        <begin position="921"/>
        <end position="938"/>
    </location>
</feature>
<dbReference type="CDD" id="cd03684">
    <property type="entry name" value="ClC_3_like"/>
    <property type="match status" value="1"/>
</dbReference>
<dbReference type="GO" id="GO:0005886">
    <property type="term" value="C:plasma membrane"/>
    <property type="evidence" value="ECO:0007669"/>
    <property type="project" value="TreeGrafter"/>
</dbReference>
<accession>A0A8K0JMB6</accession>
<dbReference type="PANTHER" id="PTHR45711:SF6">
    <property type="entry name" value="CHLORIDE CHANNEL PROTEIN"/>
    <property type="match status" value="1"/>
</dbReference>
<protein>
    <recommendedName>
        <fullName evidence="12">Chloride channel protein</fullName>
    </recommendedName>
</protein>
<dbReference type="EMBL" id="JABELV010000061">
    <property type="protein sequence ID" value="KAG7544259.1"/>
    <property type="molecule type" value="Genomic_DNA"/>
</dbReference>
<dbReference type="SUPFAM" id="SSF54631">
    <property type="entry name" value="CBS-domain pair"/>
    <property type="match status" value="1"/>
</dbReference>
<gene>
    <name evidence="10" type="ORF">FFLO_03372</name>
</gene>
<sequence>MSDRTMQESPDHQTGRTRGGGGGGGGGSHASTSYQSNDHHPRRSPRPTTLSFSPYNSVPGLPRTPPPRSILRIADNNTNTMPTPGSDDDLRRIGDSPGDFLGLDLGPSDDGEVEDTFTGRAGMGSPVVPISSGLPGRRGSATTFALTASPGRGLSGSGSLRHQTNRTVEPSQSPSNRSSLRLPSGQSSTLRSDGTVRPDDFSHPNSVASSRLASTSGHGYGSVQATPRSARSNLGSGSLHRRLPTRPDEGGKSIRRLNLHGRSGSTGQSVGRGYGSGFAGNEEDDDDLTWSTRGSPLHGHRQGKTSGGRSLNLGKFPKTAGLFPSSSPSFSKKALSRSGSIVSTTQSIAQLSKSGLGTGSWVGGGNGGIGDAPRTAVGRAFRKTGSAIRLALGSRPGSSYDSDVQGDDDDEGDAGSEDERDDDLVSDARYGFGRDTPGAAGVDVGRESAGIEQNPGIEANGTRVWYSSYDSIDWLHDQIKDSMRHAKIEARARKSWRGKVWRAWDRSMGWVVVSLVGIVTALVAFLVIRIEAFLFDLKSGICTADLWKMRSEEACPAGGWKEWGTFNSGWTNWLKGLYGGQHFEAVVYFCIAMSLAVLSSVLTIYMTASTRFESVPEGTFASKQQNRRDQKSHAATFPTESTPLISDASAQDSLARMAEEPIGPPRKVLYFASGSGIPEVKTILSGFVIRGYLGGSTLFVKSFGLALSVASGMSLGKEGPFVHIACCVANIISRSFTKYELNEAKKREILSAACGAGVAVAFGAPIGGTLFSWEESSTYYPAKVMWRTFLCAAIAALTLRSFDPYGNGKLVLLEVTYTRDYHSNSIYVVALILGLLGGIYGGLWSLGNIAWTKNVRAKTWLKSKPILEVAMVSAITTVVSYPSVWNRMGGVEWVSALFDECTGTEALCYEPGQYWSLVKEISWGFLVRAALACITFGIKLPAGIFVPSLAAGAAFGRIVGVSLQHLAHRFPHWSFLPPEDHISPGVYALIGAAATLAGVTRTTVSLAAIVVELTGTLDYVVPVAIAILAAKVSSDAILAEGIYDLVIGLNDFPYLDCKKDHHFGSRSIYDVVDTDLPYILVDQKHTVASLQAKLADMIKSGHRDGCFPCLKSQDGSTGLGLVGVLAVNELQHALAELEDDPNAPCNLLPNMEHFIGENSVHSLLDSLDEDPYDLSVFIDQAPTIVLTNAPLELLSQMFNKLGTKTIVIVDTQGRFVGTVLKKGWLKFLREIEHDH</sequence>
<dbReference type="Gene3D" id="1.10.3080.10">
    <property type="entry name" value="Clc chloride channel"/>
    <property type="match status" value="1"/>
</dbReference>
<evidence type="ECO:0000256" key="6">
    <source>
        <dbReference type="ARBA" id="ARBA00023136"/>
    </source>
</evidence>
<dbReference type="GO" id="GO:0005247">
    <property type="term" value="F:voltage-gated chloride channel activity"/>
    <property type="evidence" value="ECO:0007669"/>
    <property type="project" value="TreeGrafter"/>
</dbReference>
<dbReference type="InterPro" id="IPR001807">
    <property type="entry name" value="ClC"/>
</dbReference>